<dbReference type="OrthoDB" id="1909634at2759"/>
<keyword evidence="3" id="KW-1185">Reference proteome</keyword>
<gene>
    <name evidence="4 5 6" type="primary">LOC111279711</name>
</gene>
<dbReference type="Pfam" id="PF25500">
    <property type="entry name" value="DUF7913"/>
    <property type="match status" value="1"/>
</dbReference>
<reference evidence="4 5" key="1">
    <citation type="submission" date="2025-04" db="UniProtKB">
        <authorList>
            <consortium name="RefSeq"/>
        </authorList>
    </citation>
    <scope>IDENTIFICATION</scope>
    <source>
        <tissue evidence="4 5">Fruit stalk</tissue>
    </source>
</reference>
<proteinExistence type="predicted"/>
<dbReference type="RefSeq" id="XP_022722461.1">
    <property type="nucleotide sequence ID" value="XM_022866726.1"/>
</dbReference>
<sequence length="675" mass="75592">MNNSNVCPTEDAIQVFLDYLVEPLLPAKYSIQEIPTLDKQKAVAKQVHAVVLLYNYYHRKRHPHLEYLGFEPFCKLAVVVKPNLKSHMKLMLRSDDTELSDLEKQLSLTEKAIKDACDISTSLDASSNVQTANGWPISKVAVFLVDPSKEKCSLQNGSITEGVWSLIEKDVNESSWSSDGSIEAKHMNKRKRIPNKCLQDELGADERHFQQFAFSAVKEAIHDGISQSDLTIVESHVVCSLSKEKTATLFYIMQCVHAEKEIAHWIPIKDVIDSMQGALVKRISFQWIHTSVVEYFHLLPYAQIISQWFLRDMLPTSFRDQESILEVVNVNGSKMTEPSEPEACNNRNQNQINDVVEAFRNTTSAESEKKNEKNEHCSNDFLDAIDGPWNMDVDNHSVVYSEKKSTCKNVAEKVQHDAELEVMTSCAESGLNGLTNVAKFEVADSKFQNHNHLKGQTVAIKNVAWNNLSSCQDGMPVGNHASVIHESNSKYSAKLQNAIASKEHILSETALQVLLSKRDKLVLQQRNIGDEIAQCEKKIQTILNGGKDDLELKIDLIIEGCNEAYLESASQGRTPHDYEDQCSTPYIKRNRLSEEALSKQNPCQELDGICNEKNWILPTYQVFPSDGGYQAKVSVKGMNFESSTVGDACPKPHEARGSAAALMLAKLHSMPTSAH</sequence>
<dbReference type="InterPro" id="IPR057237">
    <property type="entry name" value="DUF7915"/>
</dbReference>
<dbReference type="PANTHER" id="PTHR33913">
    <property type="entry name" value="ALEURONE LAYER MORPHOGENESIS PROTEIN"/>
    <property type="match status" value="1"/>
</dbReference>
<name>A0A6P5X264_DURZI</name>
<evidence type="ECO:0000313" key="3">
    <source>
        <dbReference type="Proteomes" id="UP000515121"/>
    </source>
</evidence>
<dbReference type="RefSeq" id="XP_022722459.1">
    <property type="nucleotide sequence ID" value="XM_022866724.1"/>
</dbReference>
<dbReference type="SUPFAM" id="SSF54768">
    <property type="entry name" value="dsRNA-binding domain-like"/>
    <property type="match status" value="1"/>
</dbReference>
<feature type="domain" description="DUF7913" evidence="1">
    <location>
        <begin position="6"/>
        <end position="124"/>
    </location>
</feature>
<accession>A0A6P5X264</accession>
<evidence type="ECO:0000313" key="5">
    <source>
        <dbReference type="RefSeq" id="XP_022722460.1"/>
    </source>
</evidence>
<evidence type="ECO:0000259" key="1">
    <source>
        <dbReference type="Pfam" id="PF25500"/>
    </source>
</evidence>
<dbReference type="InterPro" id="IPR057235">
    <property type="entry name" value="DUF7913"/>
</dbReference>
<feature type="domain" description="DUF7915" evidence="2">
    <location>
        <begin position="160"/>
        <end position="311"/>
    </location>
</feature>
<protein>
    <submittedName>
        <fullName evidence="4 5">Uncharacterized protein LOC111279711</fullName>
    </submittedName>
</protein>
<organism evidence="3 5">
    <name type="scientific">Durio zibethinus</name>
    <name type="common">Durian</name>
    <dbReference type="NCBI Taxonomy" id="66656"/>
    <lineage>
        <taxon>Eukaryota</taxon>
        <taxon>Viridiplantae</taxon>
        <taxon>Streptophyta</taxon>
        <taxon>Embryophyta</taxon>
        <taxon>Tracheophyta</taxon>
        <taxon>Spermatophyta</taxon>
        <taxon>Magnoliopsida</taxon>
        <taxon>eudicotyledons</taxon>
        <taxon>Gunneridae</taxon>
        <taxon>Pentapetalae</taxon>
        <taxon>rosids</taxon>
        <taxon>malvids</taxon>
        <taxon>Malvales</taxon>
        <taxon>Malvaceae</taxon>
        <taxon>Helicteroideae</taxon>
        <taxon>Durio</taxon>
    </lineage>
</organism>
<dbReference type="RefSeq" id="XP_022722460.1">
    <property type="nucleotide sequence ID" value="XM_022866725.1"/>
</dbReference>
<evidence type="ECO:0000313" key="6">
    <source>
        <dbReference type="RefSeq" id="XP_022722461.1"/>
    </source>
</evidence>
<dbReference type="GeneID" id="111279711"/>
<dbReference type="Gene3D" id="3.30.160.20">
    <property type="match status" value="1"/>
</dbReference>
<dbReference type="Proteomes" id="UP000515121">
    <property type="component" value="Unplaced"/>
</dbReference>
<evidence type="ECO:0000313" key="4">
    <source>
        <dbReference type="RefSeq" id="XP_022722459.1"/>
    </source>
</evidence>
<dbReference type="PANTHER" id="PTHR33913:SF1">
    <property type="entry name" value="DRBM DOMAIN-CONTAINING PROTEIN"/>
    <property type="match status" value="1"/>
</dbReference>
<dbReference type="Pfam" id="PF25502">
    <property type="entry name" value="DUF7915"/>
    <property type="match status" value="1"/>
</dbReference>
<dbReference type="AlphaFoldDB" id="A0A6P5X264"/>
<dbReference type="KEGG" id="dzi:111279711"/>
<evidence type="ECO:0000259" key="2">
    <source>
        <dbReference type="Pfam" id="PF25502"/>
    </source>
</evidence>